<dbReference type="AlphaFoldDB" id="A0A7W8NRR9"/>
<dbReference type="PANTHER" id="PTHR42709:SF6">
    <property type="entry name" value="UNDECAPRENYL PHOSPHATE TRANSPORTER A"/>
    <property type="match status" value="1"/>
</dbReference>
<keyword evidence="4 6" id="KW-1133">Transmembrane helix</keyword>
<protein>
    <submittedName>
        <fullName evidence="8">Alkaline phosphatase</fullName>
    </submittedName>
    <submittedName>
        <fullName evidence="9">Membrane protein DedA with SNARE-associated domain</fullName>
    </submittedName>
</protein>
<evidence type="ECO:0000259" key="7">
    <source>
        <dbReference type="Pfam" id="PF09335"/>
    </source>
</evidence>
<keyword evidence="5 6" id="KW-0472">Membrane</keyword>
<evidence type="ECO:0000256" key="4">
    <source>
        <dbReference type="ARBA" id="ARBA00022989"/>
    </source>
</evidence>
<dbReference type="RefSeq" id="WP_184112508.1">
    <property type="nucleotide sequence ID" value="NZ_BNAJ01000006.1"/>
</dbReference>
<feature type="transmembrane region" description="Helical" evidence="6">
    <location>
        <begin position="166"/>
        <end position="185"/>
    </location>
</feature>
<dbReference type="Proteomes" id="UP000619376">
    <property type="component" value="Unassembled WGS sequence"/>
</dbReference>
<reference evidence="9 10" key="3">
    <citation type="submission" date="2020-08" db="EMBL/GenBank/DDBJ databases">
        <title>Genomic Encyclopedia of Type Strains, Phase IV (KMG-IV): sequencing the most valuable type-strain genomes for metagenomic binning, comparative biology and taxonomic classification.</title>
        <authorList>
            <person name="Goeker M."/>
        </authorList>
    </citation>
    <scope>NUCLEOTIDE SEQUENCE [LARGE SCALE GENOMIC DNA]</scope>
    <source>
        <strain evidence="9 10">DSM 27521</strain>
    </source>
</reference>
<feature type="transmembrane region" description="Helical" evidence="6">
    <location>
        <begin position="20"/>
        <end position="41"/>
    </location>
</feature>
<comment type="caution">
    <text evidence="9">The sequence shown here is derived from an EMBL/GenBank/DDBJ whole genome shotgun (WGS) entry which is preliminary data.</text>
</comment>
<comment type="subcellular location">
    <subcellularLocation>
        <location evidence="1">Cell membrane</location>
        <topology evidence="1">Multi-pass membrane protein</topology>
    </subcellularLocation>
</comment>
<evidence type="ECO:0000256" key="6">
    <source>
        <dbReference type="SAM" id="Phobius"/>
    </source>
</evidence>
<evidence type="ECO:0000313" key="11">
    <source>
        <dbReference type="Proteomes" id="UP000619376"/>
    </source>
</evidence>
<feature type="transmembrane region" description="Helical" evidence="6">
    <location>
        <begin position="134"/>
        <end position="154"/>
    </location>
</feature>
<evidence type="ECO:0000256" key="1">
    <source>
        <dbReference type="ARBA" id="ARBA00004651"/>
    </source>
</evidence>
<feature type="transmembrane region" description="Helical" evidence="6">
    <location>
        <begin position="53"/>
        <end position="75"/>
    </location>
</feature>
<reference evidence="8" key="4">
    <citation type="submission" date="2024-05" db="EMBL/GenBank/DDBJ databases">
        <authorList>
            <person name="Sun Q."/>
            <person name="Zhou Y."/>
        </authorList>
    </citation>
    <scope>NUCLEOTIDE SEQUENCE</scope>
    <source>
        <strain evidence="8">CGMCC 1.18437</strain>
    </source>
</reference>
<dbReference type="EMBL" id="BNAJ01000006">
    <property type="protein sequence ID" value="GHF48276.1"/>
    <property type="molecule type" value="Genomic_DNA"/>
</dbReference>
<feature type="domain" description="VTT" evidence="7">
    <location>
        <begin position="52"/>
        <end position="151"/>
    </location>
</feature>
<sequence>MNLRVWLAGLDPAVLDVSTFGLLALEGAGIPGIPGVVPMLAQVAAIDAGRTTLGAAIAWGVAGNWLGSLLGYAVSRWGGRWLPAGWRERLAGERATTLLARYGAPLIVVSRTIGSLRTPMTLVAGSSGYPLGRYALLSFLGALLHVGVWQTLLWKAGPAILPQMERWGREILIGAAVVIVLLVLVRRWTRPA</sequence>
<organism evidence="9 10">
    <name type="scientific">Deinococcus metalli</name>
    <dbReference type="NCBI Taxonomy" id="1141878"/>
    <lineage>
        <taxon>Bacteria</taxon>
        <taxon>Thermotogati</taxon>
        <taxon>Deinococcota</taxon>
        <taxon>Deinococci</taxon>
        <taxon>Deinococcales</taxon>
        <taxon>Deinococcaceae</taxon>
        <taxon>Deinococcus</taxon>
    </lineage>
</organism>
<proteinExistence type="predicted"/>
<keyword evidence="3 6" id="KW-0812">Transmembrane</keyword>
<keyword evidence="11" id="KW-1185">Reference proteome</keyword>
<evidence type="ECO:0000256" key="2">
    <source>
        <dbReference type="ARBA" id="ARBA00022475"/>
    </source>
</evidence>
<evidence type="ECO:0000313" key="8">
    <source>
        <dbReference type="EMBL" id="GHF48276.1"/>
    </source>
</evidence>
<gene>
    <name evidence="8" type="ORF">GCM10017781_25820</name>
    <name evidence="9" type="ORF">HNQ07_002666</name>
</gene>
<dbReference type="PANTHER" id="PTHR42709">
    <property type="entry name" value="ALKALINE PHOSPHATASE LIKE PROTEIN"/>
    <property type="match status" value="1"/>
</dbReference>
<dbReference type="EMBL" id="JACHFK010000006">
    <property type="protein sequence ID" value="MBB5377193.1"/>
    <property type="molecule type" value="Genomic_DNA"/>
</dbReference>
<dbReference type="InterPro" id="IPR032816">
    <property type="entry name" value="VTT_dom"/>
</dbReference>
<evidence type="ECO:0000313" key="9">
    <source>
        <dbReference type="EMBL" id="MBB5377193.1"/>
    </source>
</evidence>
<reference evidence="8" key="1">
    <citation type="journal article" date="2014" name="Int. J. Syst. Evol. Microbiol.">
        <title>Complete genome of a new Firmicutes species belonging to the dominant human colonic microbiota ('Ruminococcus bicirculans') reveals two chromosomes and a selective capacity to utilize plant glucans.</title>
        <authorList>
            <consortium name="NISC Comparative Sequencing Program"/>
            <person name="Wegmann U."/>
            <person name="Louis P."/>
            <person name="Goesmann A."/>
            <person name="Henrissat B."/>
            <person name="Duncan S.H."/>
            <person name="Flint H.J."/>
        </authorList>
    </citation>
    <scope>NUCLEOTIDE SEQUENCE</scope>
    <source>
        <strain evidence="8">CGMCC 1.18437</strain>
    </source>
</reference>
<dbReference type="Proteomes" id="UP000539473">
    <property type="component" value="Unassembled WGS sequence"/>
</dbReference>
<evidence type="ECO:0000313" key="10">
    <source>
        <dbReference type="Proteomes" id="UP000539473"/>
    </source>
</evidence>
<dbReference type="Pfam" id="PF09335">
    <property type="entry name" value="VTT_dom"/>
    <property type="match status" value="1"/>
</dbReference>
<dbReference type="InterPro" id="IPR051311">
    <property type="entry name" value="DedA_domain"/>
</dbReference>
<accession>A0A7W8NRR9</accession>
<reference evidence="11" key="2">
    <citation type="journal article" date="2019" name="Int. J. Syst. Evol. Microbiol.">
        <title>The Global Catalogue of Microorganisms (GCM) 10K type strain sequencing project: providing services to taxonomists for standard genome sequencing and annotation.</title>
        <authorList>
            <consortium name="The Broad Institute Genomics Platform"/>
            <consortium name="The Broad Institute Genome Sequencing Center for Infectious Disease"/>
            <person name="Wu L."/>
            <person name="Ma J."/>
        </authorList>
    </citation>
    <scope>NUCLEOTIDE SEQUENCE [LARGE SCALE GENOMIC DNA]</scope>
    <source>
        <strain evidence="11">CGMCC 1.18437</strain>
    </source>
</reference>
<dbReference type="GO" id="GO:0005886">
    <property type="term" value="C:plasma membrane"/>
    <property type="evidence" value="ECO:0007669"/>
    <property type="project" value="UniProtKB-SubCell"/>
</dbReference>
<keyword evidence="2" id="KW-1003">Cell membrane</keyword>
<name>A0A7W8NRR9_9DEIO</name>
<evidence type="ECO:0000256" key="5">
    <source>
        <dbReference type="ARBA" id="ARBA00023136"/>
    </source>
</evidence>
<evidence type="ECO:0000256" key="3">
    <source>
        <dbReference type="ARBA" id="ARBA00022692"/>
    </source>
</evidence>